<dbReference type="AlphaFoldDB" id="A0A9D1Z9B9"/>
<evidence type="ECO:0000313" key="3">
    <source>
        <dbReference type="Proteomes" id="UP000824133"/>
    </source>
</evidence>
<dbReference type="EMBL" id="DXCP01000017">
    <property type="protein sequence ID" value="HIY79311.1"/>
    <property type="molecule type" value="Genomic_DNA"/>
</dbReference>
<sequence>MSEGREGRNLKRREAMKKWKAVLAVFLSVVLVLQSSNIQALADVIVGDGESGREEIVLDKPAEETEPSGSTDEQKNTPPGF</sequence>
<reference evidence="2" key="1">
    <citation type="journal article" date="2021" name="PeerJ">
        <title>Extensive microbial diversity within the chicken gut microbiome revealed by metagenomics and culture.</title>
        <authorList>
            <person name="Gilroy R."/>
            <person name="Ravi A."/>
            <person name="Getino M."/>
            <person name="Pursley I."/>
            <person name="Horton D.L."/>
            <person name="Alikhan N.F."/>
            <person name="Baker D."/>
            <person name="Gharbi K."/>
            <person name="Hall N."/>
            <person name="Watson M."/>
            <person name="Adriaenssens E.M."/>
            <person name="Foster-Nyarko E."/>
            <person name="Jarju S."/>
            <person name="Secka A."/>
            <person name="Antonio M."/>
            <person name="Oren A."/>
            <person name="Chaudhuri R.R."/>
            <person name="La Ragione R."/>
            <person name="Hildebrand F."/>
            <person name="Pallen M.J."/>
        </authorList>
    </citation>
    <scope>NUCLEOTIDE SEQUENCE</scope>
    <source>
        <strain evidence="2">ChiHjej10B9-743</strain>
    </source>
</reference>
<accession>A0A9D1Z9B9</accession>
<organism evidence="2 3">
    <name type="scientific">Candidatus Olsenella excrementavium</name>
    <dbReference type="NCBI Taxonomy" id="2838709"/>
    <lineage>
        <taxon>Bacteria</taxon>
        <taxon>Bacillati</taxon>
        <taxon>Actinomycetota</taxon>
        <taxon>Coriobacteriia</taxon>
        <taxon>Coriobacteriales</taxon>
        <taxon>Atopobiaceae</taxon>
        <taxon>Olsenella</taxon>
    </lineage>
</organism>
<feature type="region of interest" description="Disordered" evidence="1">
    <location>
        <begin position="58"/>
        <end position="81"/>
    </location>
</feature>
<comment type="caution">
    <text evidence="2">The sequence shown here is derived from an EMBL/GenBank/DDBJ whole genome shotgun (WGS) entry which is preliminary data.</text>
</comment>
<evidence type="ECO:0000256" key="1">
    <source>
        <dbReference type="SAM" id="MobiDB-lite"/>
    </source>
</evidence>
<proteinExistence type="predicted"/>
<dbReference type="Proteomes" id="UP000824133">
    <property type="component" value="Unassembled WGS sequence"/>
</dbReference>
<reference evidence="2" key="2">
    <citation type="submission" date="2021-04" db="EMBL/GenBank/DDBJ databases">
        <authorList>
            <person name="Gilroy R."/>
        </authorList>
    </citation>
    <scope>NUCLEOTIDE SEQUENCE</scope>
    <source>
        <strain evidence="2">ChiHjej10B9-743</strain>
    </source>
</reference>
<evidence type="ECO:0000313" key="2">
    <source>
        <dbReference type="EMBL" id="HIY79311.1"/>
    </source>
</evidence>
<name>A0A9D1Z9B9_9ACTN</name>
<gene>
    <name evidence="2" type="ORF">IAA42_02615</name>
</gene>
<protein>
    <submittedName>
        <fullName evidence="2">Uncharacterized protein</fullName>
    </submittedName>
</protein>